<evidence type="ECO:0000313" key="1">
    <source>
        <dbReference type="EMBL" id="EAX96455.1"/>
    </source>
</evidence>
<dbReference type="InterPro" id="IPR036770">
    <property type="entry name" value="Ankyrin_rpt-contain_sf"/>
</dbReference>
<proteinExistence type="predicted"/>
<keyword evidence="2" id="KW-1185">Reference proteome</keyword>
<reference evidence="1" key="1">
    <citation type="submission" date="2006-10" db="EMBL/GenBank/DDBJ databases">
        <authorList>
            <person name="Amadeo P."/>
            <person name="Zhao Q."/>
            <person name="Wortman J."/>
            <person name="Fraser-Liggett C."/>
            <person name="Carlton J."/>
        </authorList>
    </citation>
    <scope>NUCLEOTIDE SEQUENCE</scope>
    <source>
        <strain evidence="1">G3</strain>
    </source>
</reference>
<evidence type="ECO:0008006" key="3">
    <source>
        <dbReference type="Google" id="ProtNLM"/>
    </source>
</evidence>
<accession>A2FF42</accession>
<dbReference type="SUPFAM" id="SSF48403">
    <property type="entry name" value="Ankyrin repeat"/>
    <property type="match status" value="1"/>
</dbReference>
<dbReference type="KEGG" id="tva:4754231"/>
<sequence>MSSTEQPVNEGECNFSSLKPIEPFKYPSQASKIISEVNSNNILTSSAEIIDLIKTNKISIHMAIYLISAFSEIREKDINLFSEFYQKISNEFSCVIKPNNIKLATLLHYKGFNFEKFKPKMTEEAILNLYSKESPLYYIAWDLVDDLKSKFPNLKINTKVDDEIKPLDCAIKYGSELCFNYMKNLGAKYTKHSEEYAVKGGNKNIFMQMVEEGESFNKMINTALGYQHYEIAEYLKSNFGQNPDSIRECMYFGNFKVISYLLSNGADINKPYYIFFLFIFTIGL</sequence>
<organism evidence="1 2">
    <name type="scientific">Trichomonas vaginalis (strain ATCC PRA-98 / G3)</name>
    <dbReference type="NCBI Taxonomy" id="412133"/>
    <lineage>
        <taxon>Eukaryota</taxon>
        <taxon>Metamonada</taxon>
        <taxon>Parabasalia</taxon>
        <taxon>Trichomonadida</taxon>
        <taxon>Trichomonadidae</taxon>
        <taxon>Trichomonas</taxon>
    </lineage>
</organism>
<dbReference type="AlphaFoldDB" id="A2FF42"/>
<dbReference type="InParanoid" id="A2FF42"/>
<dbReference type="VEuPathDB" id="TrichDB:TVAG_024650"/>
<dbReference type="EMBL" id="DS113757">
    <property type="protein sequence ID" value="EAX96455.1"/>
    <property type="molecule type" value="Genomic_DNA"/>
</dbReference>
<protein>
    <recommendedName>
        <fullName evidence="3">DUF3447 domain-containing protein</fullName>
    </recommendedName>
</protein>
<reference evidence="1" key="2">
    <citation type="journal article" date="2007" name="Science">
        <title>Draft genome sequence of the sexually transmitted pathogen Trichomonas vaginalis.</title>
        <authorList>
            <person name="Carlton J.M."/>
            <person name="Hirt R.P."/>
            <person name="Silva J.C."/>
            <person name="Delcher A.L."/>
            <person name="Schatz M."/>
            <person name="Zhao Q."/>
            <person name="Wortman J.R."/>
            <person name="Bidwell S.L."/>
            <person name="Alsmark U.C.M."/>
            <person name="Besteiro S."/>
            <person name="Sicheritz-Ponten T."/>
            <person name="Noel C.J."/>
            <person name="Dacks J.B."/>
            <person name="Foster P.G."/>
            <person name="Simillion C."/>
            <person name="Van de Peer Y."/>
            <person name="Miranda-Saavedra D."/>
            <person name="Barton G.J."/>
            <person name="Westrop G.D."/>
            <person name="Mueller S."/>
            <person name="Dessi D."/>
            <person name="Fiori P.L."/>
            <person name="Ren Q."/>
            <person name="Paulsen I."/>
            <person name="Zhang H."/>
            <person name="Bastida-Corcuera F.D."/>
            <person name="Simoes-Barbosa A."/>
            <person name="Brown M.T."/>
            <person name="Hayes R.D."/>
            <person name="Mukherjee M."/>
            <person name="Okumura C.Y."/>
            <person name="Schneider R."/>
            <person name="Smith A.J."/>
            <person name="Vanacova S."/>
            <person name="Villalvazo M."/>
            <person name="Haas B.J."/>
            <person name="Pertea M."/>
            <person name="Feldblyum T.V."/>
            <person name="Utterback T.R."/>
            <person name="Shu C.L."/>
            <person name="Osoegawa K."/>
            <person name="de Jong P.J."/>
            <person name="Hrdy I."/>
            <person name="Horvathova L."/>
            <person name="Zubacova Z."/>
            <person name="Dolezal P."/>
            <person name="Malik S.B."/>
            <person name="Logsdon J.M. Jr."/>
            <person name="Henze K."/>
            <person name="Gupta A."/>
            <person name="Wang C.C."/>
            <person name="Dunne R.L."/>
            <person name="Upcroft J.A."/>
            <person name="Upcroft P."/>
            <person name="White O."/>
            <person name="Salzberg S.L."/>
            <person name="Tang P."/>
            <person name="Chiu C.-H."/>
            <person name="Lee Y.-S."/>
            <person name="Embley T.M."/>
            <person name="Coombs G.H."/>
            <person name="Mottram J.C."/>
            <person name="Tachezy J."/>
            <person name="Fraser-Liggett C.M."/>
            <person name="Johnson P.J."/>
        </authorList>
    </citation>
    <scope>NUCLEOTIDE SEQUENCE [LARGE SCALE GENOMIC DNA]</scope>
    <source>
        <strain evidence="1">G3</strain>
    </source>
</reference>
<dbReference type="Proteomes" id="UP000001542">
    <property type="component" value="Unassembled WGS sequence"/>
</dbReference>
<name>A2FF42_TRIV3</name>
<gene>
    <name evidence="1" type="ORF">TVAG_024650</name>
</gene>
<evidence type="ECO:0000313" key="2">
    <source>
        <dbReference type="Proteomes" id="UP000001542"/>
    </source>
</evidence>
<dbReference type="VEuPathDB" id="TrichDB:TVAGG3_0611950"/>
<dbReference type="PANTHER" id="PTHR24159:SF5">
    <property type="entry name" value="ANK_REP_REGION DOMAIN-CONTAINING PROTEIN"/>
    <property type="match status" value="1"/>
</dbReference>
<dbReference type="Gene3D" id="1.25.40.20">
    <property type="entry name" value="Ankyrin repeat-containing domain"/>
    <property type="match status" value="1"/>
</dbReference>
<dbReference type="PANTHER" id="PTHR24159">
    <property type="match status" value="1"/>
</dbReference>
<dbReference type="SMR" id="A2FF42"/>